<feature type="repeat" description="ANK" evidence="4">
    <location>
        <begin position="366"/>
        <end position="398"/>
    </location>
</feature>
<dbReference type="GO" id="GO:0003723">
    <property type="term" value="F:RNA binding"/>
    <property type="evidence" value="ECO:0007669"/>
    <property type="project" value="UniProtKB-UniRule"/>
</dbReference>
<gene>
    <name evidence="10" type="primary">ANKHD1</name>
</gene>
<feature type="repeat" description="ANK" evidence="4">
    <location>
        <begin position="1049"/>
        <end position="1081"/>
    </location>
</feature>
<feature type="compositionally biased region" description="Polar residues" evidence="7">
    <location>
        <begin position="1896"/>
        <end position="1915"/>
    </location>
</feature>
<keyword evidence="9" id="KW-1185">Reference proteome</keyword>
<dbReference type="PROSITE" id="PS50088">
    <property type="entry name" value="ANK_REPEAT"/>
    <property type="match status" value="20"/>
</dbReference>
<feature type="repeat" description="ANK" evidence="4">
    <location>
        <begin position="1286"/>
        <end position="1318"/>
    </location>
</feature>
<feature type="compositionally biased region" description="Polar residues" evidence="7">
    <location>
        <begin position="2005"/>
        <end position="2017"/>
    </location>
</feature>
<feature type="coiled-coil region" evidence="6">
    <location>
        <begin position="774"/>
        <end position="846"/>
    </location>
</feature>
<feature type="compositionally biased region" description="Low complexity" evidence="7">
    <location>
        <begin position="1585"/>
        <end position="1598"/>
    </location>
</feature>
<dbReference type="InterPro" id="IPR004087">
    <property type="entry name" value="KH_dom"/>
</dbReference>
<feature type="region of interest" description="Disordered" evidence="7">
    <location>
        <begin position="1"/>
        <end position="40"/>
    </location>
</feature>
<feature type="region of interest" description="Disordered" evidence="7">
    <location>
        <begin position="1895"/>
        <end position="1915"/>
    </location>
</feature>
<dbReference type="Proteomes" id="UP001652581">
    <property type="component" value="Chromosome 3"/>
</dbReference>
<dbReference type="PROSITE" id="PS50084">
    <property type="entry name" value="KH_TYPE_1"/>
    <property type="match status" value="1"/>
</dbReference>
<dbReference type="CDD" id="cd22503">
    <property type="entry name" value="KH-I_ANKHD1"/>
    <property type="match status" value="1"/>
</dbReference>
<dbReference type="PROSITE" id="PS50297">
    <property type="entry name" value="ANK_REP_REGION"/>
    <property type="match status" value="19"/>
</dbReference>
<feature type="compositionally biased region" description="Gly residues" evidence="7">
    <location>
        <begin position="1"/>
        <end position="10"/>
    </location>
</feature>
<feature type="compositionally biased region" description="Acidic residues" evidence="7">
    <location>
        <begin position="1479"/>
        <end position="1497"/>
    </location>
</feature>
<protein>
    <submittedName>
        <fullName evidence="10">Ankyrin repeat and KH domain-containing protein 1 isoform X3</fullName>
    </submittedName>
</protein>
<feature type="repeat" description="ANK" evidence="4">
    <location>
        <begin position="399"/>
        <end position="431"/>
    </location>
</feature>
<evidence type="ECO:0000256" key="7">
    <source>
        <dbReference type="SAM" id="MobiDB-lite"/>
    </source>
</evidence>
<feature type="repeat" description="ANK" evidence="4">
    <location>
        <begin position="1218"/>
        <end position="1250"/>
    </location>
</feature>
<keyword evidence="3 6" id="KW-0175">Coiled coil</keyword>
<feature type="region of interest" description="Disordered" evidence="7">
    <location>
        <begin position="1529"/>
        <end position="1557"/>
    </location>
</feature>
<keyword evidence="5" id="KW-0694">RNA-binding</keyword>
<dbReference type="InterPro" id="IPR036612">
    <property type="entry name" value="KH_dom_type_1_sf"/>
</dbReference>
<dbReference type="PANTHER" id="PTHR23206:SF5">
    <property type="entry name" value="ANKYRIN REPEAT AND KH DOMAIN-CONTAINING PROTEIN 1"/>
    <property type="match status" value="1"/>
</dbReference>
<evidence type="ECO:0000256" key="5">
    <source>
        <dbReference type="PROSITE-ProRule" id="PRU00117"/>
    </source>
</evidence>
<feature type="compositionally biased region" description="Low complexity" evidence="7">
    <location>
        <begin position="2040"/>
        <end position="2066"/>
    </location>
</feature>
<feature type="compositionally biased region" description="Polar residues" evidence="7">
    <location>
        <begin position="2271"/>
        <end position="2280"/>
    </location>
</feature>
<feature type="repeat" description="ANK" evidence="4">
    <location>
        <begin position="629"/>
        <end position="661"/>
    </location>
</feature>
<proteinExistence type="predicted"/>
<dbReference type="Gene3D" id="1.25.40.20">
    <property type="entry name" value="Ankyrin repeat-containing domain"/>
    <property type="match status" value="8"/>
</dbReference>
<feature type="repeat" description="ANK" evidence="4">
    <location>
        <begin position="562"/>
        <end position="594"/>
    </location>
</feature>
<dbReference type="Pfam" id="PF12796">
    <property type="entry name" value="Ank_2"/>
    <property type="match status" value="9"/>
</dbReference>
<feature type="region of interest" description="Disordered" evidence="7">
    <location>
        <begin position="1571"/>
        <end position="1610"/>
    </location>
</feature>
<feature type="compositionally biased region" description="Polar residues" evidence="7">
    <location>
        <begin position="1636"/>
        <end position="1654"/>
    </location>
</feature>
<dbReference type="SUPFAM" id="SSF54791">
    <property type="entry name" value="Eukaryotic type KH-domain (KH-domain type I)"/>
    <property type="match status" value="1"/>
</dbReference>
<dbReference type="GO" id="GO:0005634">
    <property type="term" value="C:nucleus"/>
    <property type="evidence" value="ECO:0007669"/>
    <property type="project" value="UniProtKB-ARBA"/>
</dbReference>
<keyword evidence="2 4" id="KW-0040">ANK repeat</keyword>
<feature type="compositionally biased region" description="Basic and acidic residues" evidence="7">
    <location>
        <begin position="1459"/>
        <end position="1478"/>
    </location>
</feature>
<organism evidence="9 10">
    <name type="scientific">Vicugna pacos</name>
    <name type="common">Alpaca</name>
    <name type="synonym">Lama pacos</name>
    <dbReference type="NCBI Taxonomy" id="30538"/>
    <lineage>
        <taxon>Eukaryota</taxon>
        <taxon>Metazoa</taxon>
        <taxon>Chordata</taxon>
        <taxon>Craniata</taxon>
        <taxon>Vertebrata</taxon>
        <taxon>Euteleostomi</taxon>
        <taxon>Mammalia</taxon>
        <taxon>Eutheria</taxon>
        <taxon>Laurasiatheria</taxon>
        <taxon>Artiodactyla</taxon>
        <taxon>Tylopoda</taxon>
        <taxon>Camelidae</taxon>
        <taxon>Vicugna</taxon>
    </lineage>
</organism>
<feature type="compositionally biased region" description="Low complexity" evidence="7">
    <location>
        <begin position="1498"/>
        <end position="1512"/>
    </location>
</feature>
<evidence type="ECO:0000256" key="4">
    <source>
        <dbReference type="PROSITE-ProRule" id="PRU00023"/>
    </source>
</evidence>
<feature type="repeat" description="ANK" evidence="4">
    <location>
        <begin position="299"/>
        <end position="331"/>
    </location>
</feature>
<accession>A0A6J0AK08</accession>
<feature type="region of interest" description="Disordered" evidence="7">
    <location>
        <begin position="1002"/>
        <end position="1043"/>
    </location>
</feature>
<dbReference type="PRINTS" id="PR01415">
    <property type="entry name" value="ANKYRIN"/>
</dbReference>
<feature type="region of interest" description="Disordered" evidence="7">
    <location>
        <begin position="1436"/>
        <end position="1512"/>
    </location>
</feature>
<feature type="repeat" description="ANK" evidence="4">
    <location>
        <begin position="595"/>
        <end position="627"/>
    </location>
</feature>
<feature type="repeat" description="ANK" evidence="4">
    <location>
        <begin position="1319"/>
        <end position="1351"/>
    </location>
</feature>
<dbReference type="Gene3D" id="3.30.1370.10">
    <property type="entry name" value="K Homology domain, type 1"/>
    <property type="match status" value="1"/>
</dbReference>
<feature type="repeat" description="ANK" evidence="4">
    <location>
        <begin position="529"/>
        <end position="561"/>
    </location>
</feature>
<dbReference type="InterPro" id="IPR002110">
    <property type="entry name" value="Ankyrin_rpt"/>
</dbReference>
<dbReference type="RefSeq" id="XP_015094975.2">
    <property type="nucleotide sequence ID" value="XM_015239489.3"/>
</dbReference>
<evidence type="ECO:0000256" key="3">
    <source>
        <dbReference type="ARBA" id="ARBA00023054"/>
    </source>
</evidence>
<feature type="repeat" description="ANK" evidence="4">
    <location>
        <begin position="1082"/>
        <end position="1114"/>
    </location>
</feature>
<dbReference type="InterPro" id="IPR036770">
    <property type="entry name" value="Ankyrin_rpt-contain_sf"/>
</dbReference>
<dbReference type="InterPro" id="IPR047374">
    <property type="entry name" value="KH-I_ANKHD1"/>
</dbReference>
<evidence type="ECO:0000256" key="1">
    <source>
        <dbReference type="ARBA" id="ARBA00022737"/>
    </source>
</evidence>
<reference evidence="10" key="1">
    <citation type="submission" date="2025-08" db="UniProtKB">
        <authorList>
            <consortium name="RefSeq"/>
        </authorList>
    </citation>
    <scope>IDENTIFICATION</scope>
</reference>
<dbReference type="PANTHER" id="PTHR23206">
    <property type="entry name" value="MASK PROTEIN"/>
    <property type="match status" value="1"/>
</dbReference>
<keyword evidence="1" id="KW-0677">Repeat</keyword>
<dbReference type="GO" id="GO:0005737">
    <property type="term" value="C:cytoplasm"/>
    <property type="evidence" value="ECO:0007669"/>
    <property type="project" value="UniProtKB-SubCell"/>
</dbReference>
<feature type="repeat" description="ANK" evidence="4">
    <location>
        <begin position="332"/>
        <end position="364"/>
    </location>
</feature>
<evidence type="ECO:0000313" key="9">
    <source>
        <dbReference type="Proteomes" id="UP001652581"/>
    </source>
</evidence>
<feature type="repeat" description="ANK" evidence="4">
    <location>
        <begin position="1184"/>
        <end position="1216"/>
    </location>
</feature>
<dbReference type="SMART" id="SM00322">
    <property type="entry name" value="KH"/>
    <property type="match status" value="1"/>
</dbReference>
<feature type="compositionally biased region" description="Low complexity" evidence="7">
    <location>
        <begin position="2284"/>
        <end position="2307"/>
    </location>
</feature>
<feature type="region of interest" description="Disordered" evidence="7">
    <location>
        <begin position="2545"/>
        <end position="2633"/>
    </location>
</feature>
<feature type="compositionally biased region" description="Low complexity" evidence="7">
    <location>
        <begin position="2338"/>
        <end position="2363"/>
    </location>
</feature>
<dbReference type="SMART" id="SM00248">
    <property type="entry name" value="ANK"/>
    <property type="match status" value="25"/>
</dbReference>
<dbReference type="Pfam" id="PF00013">
    <property type="entry name" value="KH_1"/>
    <property type="match status" value="1"/>
</dbReference>
<feature type="repeat" description="ANK" evidence="4">
    <location>
        <begin position="266"/>
        <end position="298"/>
    </location>
</feature>
<feature type="repeat" description="ANK" evidence="4">
    <location>
        <begin position="1251"/>
        <end position="1283"/>
    </location>
</feature>
<evidence type="ECO:0000256" key="6">
    <source>
        <dbReference type="SAM" id="Coils"/>
    </source>
</evidence>
<feature type="compositionally biased region" description="Polar residues" evidence="7">
    <location>
        <begin position="1011"/>
        <end position="1033"/>
    </location>
</feature>
<feature type="region of interest" description="Disordered" evidence="7">
    <location>
        <begin position="1629"/>
        <end position="1654"/>
    </location>
</feature>
<feature type="repeat" description="ANK" evidence="4">
    <location>
        <begin position="1116"/>
        <end position="1148"/>
    </location>
</feature>
<feature type="region of interest" description="Disordered" evidence="7">
    <location>
        <begin position="1998"/>
        <end position="2102"/>
    </location>
</feature>
<evidence type="ECO:0000256" key="2">
    <source>
        <dbReference type="ARBA" id="ARBA00023043"/>
    </source>
</evidence>
<dbReference type="SUPFAM" id="SSF48403">
    <property type="entry name" value="Ankyrin repeat"/>
    <property type="match status" value="3"/>
</dbReference>
<feature type="region of interest" description="Disordered" evidence="7">
    <location>
        <begin position="2258"/>
        <end position="2382"/>
    </location>
</feature>
<dbReference type="GeneID" id="102525779"/>
<feature type="repeat" description="ANK" evidence="4">
    <location>
        <begin position="432"/>
        <end position="464"/>
    </location>
</feature>
<feature type="compositionally biased region" description="Low complexity" evidence="7">
    <location>
        <begin position="20"/>
        <end position="29"/>
    </location>
</feature>
<evidence type="ECO:0000259" key="8">
    <source>
        <dbReference type="SMART" id="SM00322"/>
    </source>
</evidence>
<feature type="repeat" description="ANK" evidence="4">
    <location>
        <begin position="465"/>
        <end position="497"/>
    </location>
</feature>
<feature type="domain" description="K Homology" evidence="8">
    <location>
        <begin position="1692"/>
        <end position="1762"/>
    </location>
</feature>
<feature type="compositionally biased region" description="Basic residues" evidence="7">
    <location>
        <begin position="1448"/>
        <end position="1458"/>
    </location>
</feature>
<feature type="compositionally biased region" description="Polar residues" evidence="7">
    <location>
        <begin position="2322"/>
        <end position="2337"/>
    </location>
</feature>
<evidence type="ECO:0000313" key="10">
    <source>
        <dbReference type="RefSeq" id="XP_015094975.2"/>
    </source>
</evidence>
<dbReference type="InterPro" id="IPR051631">
    <property type="entry name" value="Ankyrin-KH/SAM_domain"/>
</dbReference>
<name>A0A6J0AK08_VICPA</name>
<dbReference type="CTD" id="54882"/>
<feature type="compositionally biased region" description="Polar residues" evidence="7">
    <location>
        <begin position="1599"/>
        <end position="1610"/>
    </location>
</feature>
<feature type="compositionally biased region" description="Basic and acidic residues" evidence="7">
    <location>
        <begin position="2624"/>
        <end position="2633"/>
    </location>
</feature>
<dbReference type="GO" id="GO:0045087">
    <property type="term" value="P:innate immune response"/>
    <property type="evidence" value="ECO:0007669"/>
    <property type="project" value="TreeGrafter"/>
</dbReference>
<sequence>MLTDGGGGGTSFEEDLDSVAPRSAPAGASEPPPPGGVGLGIRTLRLFGEAGPAPGVGGGGSGAGGGDAALDFKLAAAVLRTGGGGGSSGSDEDEVSEVESFILDQEDLDNPVLKTTSEIFLSSTAEGADLRTVDPETQARLEALLEAAGIGKLSTADGKAFADPEVLRRLTSSVSCALDEAAAALTRMRAENSHNAGQVDTRSLAEACSDGDVNAVRKLLDEGRSVNEHTEEGESLLCLACSAGYYELAQVLLAMHANVEDRGNKGDITPLMAASSGGYLDIVKLLLLHDADVNSQSATGNTALTYACAGGFVDIVKVLLNEGANIEDHNENGHTPLMEAASAGHVEVARVLLDHGAGINTHSNEFKESALTLACYKGHLDMVRFLLDAGADQEHKTDEMHTALMEACMDGHVEVARLLLDSGAQVNMPADSFESPLTLAACGGHVELAALLIERGANLEEVNDEGYTPLMEAAREGHEEMVALLLAQGANINAQTEETQETALTLACCGGFSEVADFLIKAGADIELGCSTPLMEASQEGHLELVKYLLAAGANVHATTATGDTALTYACENGHTDVADVLLQAGADLEHESEGGRTPLMKAARAGHLCTVQFLISKGANVNRATANNDHTVVSLACAGGHLAVVELLLAHGADPTHRLKDGSTMLIEAAKGGHTNVVSYLLDYPNNVLSVPTTDVSQLTPPSQDQSQVPRVPVHTLAMVVPPQEPDRTSQENSPALLGVQKGTSKQKSSSLQVADQDVLPPFHPYQPLECIVEETEGKLNELGQRISAIEKAQLKSLELIQGEPLNKDKIEELKKNREEQVQKKKKILKELQKVERQLQMKTQQQFTKEYLETKGQKDTVSLHQQCSHRGVFPEGEGDGSLPEDHFPELPQVDTILFKDNDVDDEQQSPPSAEQIDFVPVQPLSSPQCNFSSELGSNGTNSLELQKVSGNHQIIGQPQIAITGHDQGLLVQEPDGLMVATPAQTLTDTLDDLIAAVSSRIPAGSSSSSQTTECLTPDPCSQSPSNVASQSMPPVYPSVDIDAHTESNHDTALTLACAGGHEELVSVLIARDAKIEHRDKKGFTPLILAATAGHVGVVEILLDKGGDIEAQSERTKDTPLSLACSGGRQEVVDLLLARGANKEHRNVSDYTPLSLAASGGYVNIIKILLNAGAEINSRTGSKLGISPLMLAAMNGHVPAVKLLLDMGSDINAQIETNRNTALTLACFQGRAEVVSLLLDRKANVEHRAKTGLTPLMEAASGGYAEVGRVLLDKGADVNAPPVPSSRDTALTIAADKGHYKFCELLINRGAHIDVRNKKGNTPLWLASNGGHFDVVQLLVQAGADVDAADNRKITPLMSAFRKGHVKVVQYLVKEVNQFPSDIECMRYIATITDKELLKKCHQCVETIVKAKDQQAAEANKNASILLKELDLEKSREESRKQALAAKREKRKEKRKKKKEEQKRKQEEDEENKPKENSELPEDEDEEENDEDVEQEVPIEPPSATTTTTIGISATSATFTNVFGKKRANVVTTPSTNRKNKKNKTKETPPTAHLILPEQHISLAQQKADKNKINGEPRGGGAGGNSDSDNLDSTDCNSESSSGGKSQELNFTMDVNSSSDRRYPSLLLHSQEEKTSTAASKTQTRLEGEVNPNSLSTSYKSVSLPLSSSNIKLNLTSPKRGQKREEGWKEVVRRSKKLSVPASVVSRIMGRGGCNITAIQDVTGAHIDVDKQKDKNGERMITIRGGTESTRYAVQLINALIQDPAKELEDLIPKNHIRTPASTKSIHANFSPGVGTTTASSKNAFPLGAPSLVTSQATTLSTFQPTNKLSKNVPTNVRSSFPVSLPLAYPHPHFALLAAQTMQQIRHPRLPMAQFGGTFSPSPNTWGPFPVRPVNPGNTNSSPKHNNTGRLPNQNGTVLPSESAGLATASCPVTVSSVVTASQQLCVTNTRTPSSVRKQLFACVPKTNPPATVISSVTSTCSSLPSVSSAPINSGQVPTAFLPASTPQGQLSSQKMESFSAMPPHKEKVSTQDQSMANLCTPSSTANSCSSSASNTAGAPETHPSGSPTPPSNNTQEEAQPPGLSDLSPVSMPFASNSEPAPLTLASPRMVAADNQDTNNLPQLAVPAPRVSHRMQPRGSFYSVVPNATIHQDPQSIFVTNPVPLTPPQGPPAAVQLSSAMNIMNGSQMHINPANKSLPPTFGPATLFNHFSSLFDSSQVPANQGWGDGPLSSRVAADASFTVQSAFLGNSVLGHLENVHPDNSKAPGFRPTSQRVSTSPVGLPSIDPSGSSPSSSSAPLTSFSSIPGTRVFLQGPAPVGTPSFNRQHFSPHPWTSASNSCDSPIPSVSSGSSSPLSATSAPPTLGQPKGGSASQDRKIPPPIGTERLARIRQGGSVTQAPVGTSFVAPVGHSGIWSFGVNAMSEGLSGWSQSVIGNHPMHQQLSDPSTFSQHQPMERDDSGMVAPSNIFHQPMANSFVDFSKGLPISMYGGTIIPSHPQLADVPGGPLFNGLHNPDPAWNPMIKVIQNSTECTDAQQASLLPSVPALKGEISSPQLTRPKKRVGQPMVASPNQRHQDHLRPKVPAGVQELTHCPDTPLLPPSDSRGHNSSNSPTFQAGGAEGAKGDRGRDTR</sequence>
<dbReference type="InterPro" id="IPR004088">
    <property type="entry name" value="KH_dom_type_1"/>
</dbReference>
<feature type="repeat" description="ANK" evidence="4">
    <location>
        <begin position="1149"/>
        <end position="1181"/>
    </location>
</feature>